<feature type="region of interest" description="Disordered" evidence="1">
    <location>
        <begin position="414"/>
        <end position="434"/>
    </location>
</feature>
<feature type="compositionally biased region" description="Polar residues" evidence="1">
    <location>
        <begin position="424"/>
        <end position="434"/>
    </location>
</feature>
<evidence type="ECO:0000313" key="4">
    <source>
        <dbReference type="Proteomes" id="UP000249619"/>
    </source>
</evidence>
<proteinExistence type="predicted"/>
<gene>
    <name evidence="3" type="ORF">DDE83_003538</name>
</gene>
<reference evidence="4" key="1">
    <citation type="submission" date="2018-05" db="EMBL/GenBank/DDBJ databases">
        <title>Draft genome sequence of Stemphylium lycopersici strain CIDEFI 213.</title>
        <authorList>
            <person name="Medina R."/>
            <person name="Franco M.E.E."/>
            <person name="Lucentini C.G."/>
            <person name="Saparrat M.C.N."/>
            <person name="Balatti P.A."/>
        </authorList>
    </citation>
    <scope>NUCLEOTIDE SEQUENCE [LARGE SCALE GENOMIC DNA]</scope>
    <source>
        <strain evidence="4">CIDEFI 213</strain>
    </source>
</reference>
<dbReference type="Proteomes" id="UP000249619">
    <property type="component" value="Unassembled WGS sequence"/>
</dbReference>
<feature type="signal peptide" evidence="2">
    <location>
        <begin position="1"/>
        <end position="24"/>
    </location>
</feature>
<keyword evidence="2" id="KW-0732">Signal</keyword>
<protein>
    <submittedName>
        <fullName evidence="3">Uncharacterized protein</fullName>
    </submittedName>
</protein>
<keyword evidence="4" id="KW-1185">Reference proteome</keyword>
<organism evidence="3 4">
    <name type="scientific">Stemphylium lycopersici</name>
    <name type="common">Tomato gray leaf spot disease fungus</name>
    <name type="synonym">Thyrospora lycopersici</name>
    <dbReference type="NCBI Taxonomy" id="183478"/>
    <lineage>
        <taxon>Eukaryota</taxon>
        <taxon>Fungi</taxon>
        <taxon>Dikarya</taxon>
        <taxon>Ascomycota</taxon>
        <taxon>Pezizomycotina</taxon>
        <taxon>Dothideomycetes</taxon>
        <taxon>Pleosporomycetidae</taxon>
        <taxon>Pleosporales</taxon>
        <taxon>Pleosporineae</taxon>
        <taxon>Pleosporaceae</taxon>
        <taxon>Stemphylium</taxon>
    </lineage>
</organism>
<evidence type="ECO:0000313" key="3">
    <source>
        <dbReference type="EMBL" id="RAR13153.1"/>
    </source>
</evidence>
<sequence length="460" mass="49890">MEQNTSILALIVCAWLRLISQVNGAAIPEQTSDNTAINFSALLNVHLDGIPVVWLVSHGILADLAVGHGLNLEHVVSNCDDADCKGEKKKGVAAAALISSLLVTNNTISRPGAAGSLCQALVTDTADGFSELDKMTASRTKESGFPQSRRSAELSKALCARLVPGIETRWNQAQPIARPFIDKSLSCGFKEILYAHMTDMGVKEEQAMHFAGLMEEASWVVENFDSLSNAFEFMIRKLESGAGDMAMAASVSSLPEPAIGSLLQLAHKTLTYFGSHSSETYEPEPSSPAPDSIGMLGQFFDVFAISIAAAIEFSQGQAWSTSGYRLWGLIILSRQIKSVEEDLRRGWKTEASNRLKGINKSIRTVLDRSMPIYPPEVDSSVSSDESCWLLSHTPVSPSSSKTEASSLHTASIEKLSKPTIVTPRPQQHSAQNLEARQQPTATVYITRYYPVTTTVDRQSV</sequence>
<comment type="caution">
    <text evidence="3">The sequence shown here is derived from an EMBL/GenBank/DDBJ whole genome shotgun (WGS) entry which is preliminary data.</text>
</comment>
<feature type="chain" id="PRO_5016736509" evidence="2">
    <location>
        <begin position="25"/>
        <end position="460"/>
    </location>
</feature>
<accession>A0A364N7N4</accession>
<evidence type="ECO:0000256" key="2">
    <source>
        <dbReference type="SAM" id="SignalP"/>
    </source>
</evidence>
<dbReference type="EMBL" id="QGDH01000040">
    <property type="protein sequence ID" value="RAR13153.1"/>
    <property type="molecule type" value="Genomic_DNA"/>
</dbReference>
<dbReference type="AlphaFoldDB" id="A0A364N7N4"/>
<name>A0A364N7N4_STELY</name>
<evidence type="ECO:0000256" key="1">
    <source>
        <dbReference type="SAM" id="MobiDB-lite"/>
    </source>
</evidence>